<evidence type="ECO:0000256" key="3">
    <source>
        <dbReference type="ARBA" id="ARBA00022475"/>
    </source>
</evidence>
<evidence type="ECO:0000256" key="4">
    <source>
        <dbReference type="ARBA" id="ARBA00022692"/>
    </source>
</evidence>
<dbReference type="Pfam" id="PF03062">
    <property type="entry name" value="MBOAT"/>
    <property type="match status" value="1"/>
</dbReference>
<feature type="transmembrane region" description="Helical" evidence="8">
    <location>
        <begin position="249"/>
        <end position="268"/>
    </location>
</feature>
<feature type="transmembrane region" description="Helical" evidence="8">
    <location>
        <begin position="100"/>
        <end position="121"/>
    </location>
</feature>
<comment type="similarity">
    <text evidence="2 7">Belongs to the membrane-bound acyltransferase family.</text>
</comment>
<dbReference type="InterPro" id="IPR028362">
    <property type="entry name" value="AlgI"/>
</dbReference>
<feature type="transmembrane region" description="Helical" evidence="8">
    <location>
        <begin position="372"/>
        <end position="393"/>
    </location>
</feature>
<feature type="transmembrane region" description="Helical" evidence="8">
    <location>
        <begin position="414"/>
        <end position="437"/>
    </location>
</feature>
<keyword evidence="4 8" id="KW-0812">Transmembrane</keyword>
<keyword evidence="7" id="KW-0012">Acyltransferase</keyword>
<name>A0ABR7G1U3_9FIRM</name>
<dbReference type="RefSeq" id="WP_186837175.1">
    <property type="nucleotide sequence ID" value="NZ_JACOPD010000007.1"/>
</dbReference>
<organism evidence="9 10">
    <name type="scientific">Lachnospira hominis</name>
    <name type="common">ex Liu et al. 2021</name>
    <dbReference type="NCBI Taxonomy" id="2763051"/>
    <lineage>
        <taxon>Bacteria</taxon>
        <taxon>Bacillati</taxon>
        <taxon>Bacillota</taxon>
        <taxon>Clostridia</taxon>
        <taxon>Lachnospirales</taxon>
        <taxon>Lachnospiraceae</taxon>
        <taxon>Lachnospira</taxon>
    </lineage>
</organism>
<proteinExistence type="inferred from homology"/>
<feature type="transmembrane region" description="Helical" evidence="8">
    <location>
        <begin position="28"/>
        <end position="61"/>
    </location>
</feature>
<dbReference type="EMBL" id="JACOPD010000007">
    <property type="protein sequence ID" value="MBC5681403.1"/>
    <property type="molecule type" value="Genomic_DNA"/>
</dbReference>
<dbReference type="InterPro" id="IPR004299">
    <property type="entry name" value="MBOAT_fam"/>
</dbReference>
<dbReference type="PIRSF" id="PIRSF016636">
    <property type="entry name" value="AlgI_DltB"/>
    <property type="match status" value="1"/>
</dbReference>
<evidence type="ECO:0000256" key="7">
    <source>
        <dbReference type="PIRNR" id="PIRNR016636"/>
    </source>
</evidence>
<keyword evidence="7" id="KW-0808">Transferase</keyword>
<feature type="transmembrane region" description="Helical" evidence="8">
    <location>
        <begin position="464"/>
        <end position="483"/>
    </location>
</feature>
<dbReference type="PIRSF" id="PIRSF500217">
    <property type="entry name" value="AlgI"/>
    <property type="match status" value="1"/>
</dbReference>
<comment type="caution">
    <text evidence="9">The sequence shown here is derived from an EMBL/GenBank/DDBJ whole genome shotgun (WGS) entry which is preliminary data.</text>
</comment>
<evidence type="ECO:0000256" key="1">
    <source>
        <dbReference type="ARBA" id="ARBA00004651"/>
    </source>
</evidence>
<keyword evidence="6 7" id="KW-0472">Membrane</keyword>
<keyword evidence="3 7" id="KW-1003">Cell membrane</keyword>
<evidence type="ECO:0000313" key="10">
    <source>
        <dbReference type="Proteomes" id="UP000628463"/>
    </source>
</evidence>
<evidence type="ECO:0000256" key="8">
    <source>
        <dbReference type="SAM" id="Phobius"/>
    </source>
</evidence>
<dbReference type="InterPro" id="IPR024194">
    <property type="entry name" value="Ac/AlaTfrase_AlgI/DltB"/>
</dbReference>
<reference evidence="9 10" key="1">
    <citation type="submission" date="2020-08" db="EMBL/GenBank/DDBJ databases">
        <title>Genome public.</title>
        <authorList>
            <person name="Liu C."/>
            <person name="Sun Q."/>
        </authorList>
    </citation>
    <scope>NUCLEOTIDE SEQUENCE [LARGE SCALE GENOMIC DNA]</scope>
    <source>
        <strain evidence="9 10">NSJ-43</strain>
    </source>
</reference>
<feature type="transmembrane region" description="Helical" evidence="8">
    <location>
        <begin position="348"/>
        <end position="366"/>
    </location>
</feature>
<comment type="subcellular location">
    <subcellularLocation>
        <location evidence="1">Cell membrane</location>
        <topology evidence="1">Multi-pass membrane protein</topology>
    </subcellularLocation>
</comment>
<evidence type="ECO:0000313" key="9">
    <source>
        <dbReference type="EMBL" id="MBC5681403.1"/>
    </source>
</evidence>
<dbReference type="Proteomes" id="UP000628463">
    <property type="component" value="Unassembled WGS sequence"/>
</dbReference>
<gene>
    <name evidence="9" type="ORF">H8S01_10570</name>
</gene>
<sequence length="531" mass="61544">MAFASTGFLIFLLVGVIVYYLIPKKFQWIWLLILSYYFYMCSGVKTLGLIITTTITTFLGGIWLEDITLKRDEWLKEHKADMSSEEKKAYKAKTKKYKRLILALILVINFGILAVIKYYGFTVDNINALLSGVFHMNVGLKRFDFLLPLGISFYTFQSMGYIIDMYQGKYKADRNLFKFALFVSYFPQILQGPIGRYNRLAHQFFEKHEFDLVRIQHGLQLMAWGFFKKMVLADRAALIVEEVFRYVHLYHGFTVLFGVLAYTLQLYADFSGGMDIVMGASEMFGVKLDQNFKQPFFSNSISDFWHRWHITLGTWMKDYIFYPFSLSKAMNKFGKFTKKVFGNTVGRCLPICLANLLIFFIVGVWHGAQWKYIAYGFYNGFLIAASNLFEPLYPKIFKALHINNEGRAWKLVRILRTFVLVVISFYFDVCESLYAALYMMRSTVTGFTFKTFTDGSLLKLGVDYYGMCIIFVGCVIWFIVSLLKEKGIDIREALDRKPWIVRWAVYGALIVAIPVFGKVSNTIGGFMYAQF</sequence>
<keyword evidence="5 8" id="KW-1133">Transmembrane helix</keyword>
<protein>
    <submittedName>
        <fullName evidence="9">MBOAT family protein</fullName>
    </submittedName>
</protein>
<dbReference type="PANTHER" id="PTHR13285">
    <property type="entry name" value="ACYLTRANSFERASE"/>
    <property type="match status" value="1"/>
</dbReference>
<evidence type="ECO:0000256" key="2">
    <source>
        <dbReference type="ARBA" id="ARBA00010323"/>
    </source>
</evidence>
<accession>A0ABR7G1U3</accession>
<feature type="transmembrane region" description="Helical" evidence="8">
    <location>
        <begin position="145"/>
        <end position="163"/>
    </location>
</feature>
<feature type="transmembrane region" description="Helical" evidence="8">
    <location>
        <begin position="7"/>
        <end position="22"/>
    </location>
</feature>
<dbReference type="InterPro" id="IPR051085">
    <property type="entry name" value="MB_O-acyltransferase"/>
</dbReference>
<feature type="transmembrane region" description="Helical" evidence="8">
    <location>
        <begin position="503"/>
        <end position="529"/>
    </location>
</feature>
<dbReference type="PANTHER" id="PTHR13285:SF18">
    <property type="entry name" value="PROTEIN-CYSTEINE N-PALMITOYLTRANSFERASE RASP"/>
    <property type="match status" value="1"/>
</dbReference>
<keyword evidence="10" id="KW-1185">Reference proteome</keyword>
<evidence type="ECO:0000256" key="6">
    <source>
        <dbReference type="ARBA" id="ARBA00023136"/>
    </source>
</evidence>
<evidence type="ECO:0000256" key="5">
    <source>
        <dbReference type="ARBA" id="ARBA00022989"/>
    </source>
</evidence>